<dbReference type="EMBL" id="BRXZ01008481">
    <property type="protein sequence ID" value="GMI26950.1"/>
    <property type="molecule type" value="Genomic_DNA"/>
</dbReference>
<evidence type="ECO:0000256" key="1">
    <source>
        <dbReference type="ARBA" id="ARBA00001954"/>
    </source>
</evidence>
<keyword evidence="10" id="KW-0496">Mitochondrion</keyword>
<accession>A0A9W7L2X7</accession>
<evidence type="ECO:0000256" key="12">
    <source>
        <dbReference type="ARBA" id="ARBA00066686"/>
    </source>
</evidence>
<dbReference type="Gene3D" id="3.60.15.10">
    <property type="entry name" value="Ribonuclease Z/Hydroxyacylglutathione hydrolase-like"/>
    <property type="match status" value="1"/>
</dbReference>
<keyword evidence="6" id="KW-0223">Dioxygenase</keyword>
<comment type="subcellular location">
    <subcellularLocation>
        <location evidence="2">Mitochondrion</location>
    </subcellularLocation>
</comment>
<evidence type="ECO:0000313" key="15">
    <source>
        <dbReference type="EMBL" id="GMI26950.1"/>
    </source>
</evidence>
<evidence type="ECO:0000259" key="14">
    <source>
        <dbReference type="SMART" id="SM00849"/>
    </source>
</evidence>
<keyword evidence="9" id="KW-0408">Iron</keyword>
<keyword evidence="7" id="KW-0007">Acetylation</keyword>
<evidence type="ECO:0000256" key="4">
    <source>
        <dbReference type="ARBA" id="ARBA00022723"/>
    </source>
</evidence>
<dbReference type="CDD" id="cd07724">
    <property type="entry name" value="POD-like_MBL-fold"/>
    <property type="match status" value="1"/>
</dbReference>
<dbReference type="Pfam" id="PF00753">
    <property type="entry name" value="Lactamase_B"/>
    <property type="match status" value="1"/>
</dbReference>
<dbReference type="GO" id="GO:0070813">
    <property type="term" value="P:hydrogen sulfide metabolic process"/>
    <property type="evidence" value="ECO:0007669"/>
    <property type="project" value="TreeGrafter"/>
</dbReference>
<evidence type="ECO:0000256" key="9">
    <source>
        <dbReference type="ARBA" id="ARBA00023004"/>
    </source>
</evidence>
<dbReference type="PANTHER" id="PTHR43084">
    <property type="entry name" value="PERSULFIDE DIOXYGENASE ETHE1"/>
    <property type="match status" value="1"/>
</dbReference>
<dbReference type="InterPro" id="IPR044528">
    <property type="entry name" value="POD-like_MBL-fold"/>
</dbReference>
<evidence type="ECO:0000313" key="16">
    <source>
        <dbReference type="Proteomes" id="UP001165082"/>
    </source>
</evidence>
<evidence type="ECO:0000256" key="7">
    <source>
        <dbReference type="ARBA" id="ARBA00022990"/>
    </source>
</evidence>
<comment type="cofactor">
    <cofactor evidence="1">
        <name>Fe(2+)</name>
        <dbReference type="ChEBI" id="CHEBI:29033"/>
    </cofactor>
</comment>
<evidence type="ECO:0000256" key="13">
    <source>
        <dbReference type="ARBA" id="ARBA00077964"/>
    </source>
</evidence>
<dbReference type="OrthoDB" id="449487at2759"/>
<dbReference type="InterPro" id="IPR051682">
    <property type="entry name" value="Mito_Persulfide_Diox"/>
</dbReference>
<protein>
    <recommendedName>
        <fullName evidence="12">persulfide dioxygenase</fullName>
        <ecNumber evidence="12">1.13.11.18</ecNumber>
    </recommendedName>
    <alternativeName>
        <fullName evidence="13">Sulfur dioxygenase ETHE1</fullName>
    </alternativeName>
</protein>
<organism evidence="15 16">
    <name type="scientific">Triparma retinervis</name>
    <dbReference type="NCBI Taxonomy" id="2557542"/>
    <lineage>
        <taxon>Eukaryota</taxon>
        <taxon>Sar</taxon>
        <taxon>Stramenopiles</taxon>
        <taxon>Ochrophyta</taxon>
        <taxon>Bolidophyceae</taxon>
        <taxon>Parmales</taxon>
        <taxon>Triparmaceae</taxon>
        <taxon>Triparma</taxon>
    </lineage>
</organism>
<evidence type="ECO:0000256" key="5">
    <source>
        <dbReference type="ARBA" id="ARBA00022946"/>
    </source>
</evidence>
<comment type="caution">
    <text evidence="15">The sequence shown here is derived from an EMBL/GenBank/DDBJ whole genome shotgun (WGS) entry which is preliminary data.</text>
</comment>
<dbReference type="Proteomes" id="UP001165082">
    <property type="component" value="Unassembled WGS sequence"/>
</dbReference>
<keyword evidence="16" id="KW-1185">Reference proteome</keyword>
<dbReference type="GO" id="GO:0050313">
    <property type="term" value="F:sulfur dioxygenase activity"/>
    <property type="evidence" value="ECO:0007669"/>
    <property type="project" value="UniProtKB-EC"/>
</dbReference>
<feature type="domain" description="Metallo-beta-lactamase" evidence="14">
    <location>
        <begin position="54"/>
        <end position="217"/>
    </location>
</feature>
<dbReference type="SMART" id="SM00849">
    <property type="entry name" value="Lactamase_B"/>
    <property type="match status" value="1"/>
</dbReference>
<evidence type="ECO:0000256" key="8">
    <source>
        <dbReference type="ARBA" id="ARBA00023002"/>
    </source>
</evidence>
<sequence>MLSAPEVLKNASSEGESWTGNSKLVEWVHNSCGQGSAGVVNGLIFRQLFDKESSTFTYILGDELSREAVIIDPVDTLVERDLSFIGELGLELKFGLNTHAHADHVTGTSLIRNRLPPGSFKSVISASSGAKADVKVKQGSKIHFGNRFLQVRLTPGHTAGCACFVLDDDSRVFTGDTLLVRGCGRTDFQEGDSSTLYKSVHEQLFTLPDQCSVFPAHDYRGRTSSSIREEKRFNPRLGGGKTEKDFVAIMKELKLSTPKLIDVAVPKNMACGV</sequence>
<dbReference type="GO" id="GO:0046872">
    <property type="term" value="F:metal ion binding"/>
    <property type="evidence" value="ECO:0007669"/>
    <property type="project" value="UniProtKB-KW"/>
</dbReference>
<evidence type="ECO:0000256" key="3">
    <source>
        <dbReference type="ARBA" id="ARBA00006759"/>
    </source>
</evidence>
<evidence type="ECO:0000256" key="10">
    <source>
        <dbReference type="ARBA" id="ARBA00023128"/>
    </source>
</evidence>
<dbReference type="PANTHER" id="PTHR43084:SF1">
    <property type="entry name" value="PERSULFIDE DIOXYGENASE ETHE1, MITOCHONDRIAL"/>
    <property type="match status" value="1"/>
</dbReference>
<dbReference type="GO" id="GO:0006749">
    <property type="term" value="P:glutathione metabolic process"/>
    <property type="evidence" value="ECO:0007669"/>
    <property type="project" value="InterPro"/>
</dbReference>
<keyword evidence="8" id="KW-0560">Oxidoreductase</keyword>
<comment type="catalytic activity">
    <reaction evidence="11">
        <text>S-sulfanylglutathione + O2 + H2O = sulfite + glutathione + 2 H(+)</text>
        <dbReference type="Rhea" id="RHEA:12981"/>
        <dbReference type="ChEBI" id="CHEBI:15377"/>
        <dbReference type="ChEBI" id="CHEBI:15378"/>
        <dbReference type="ChEBI" id="CHEBI:15379"/>
        <dbReference type="ChEBI" id="CHEBI:17359"/>
        <dbReference type="ChEBI" id="CHEBI:57925"/>
        <dbReference type="ChEBI" id="CHEBI:58905"/>
        <dbReference type="EC" id="1.13.11.18"/>
    </reaction>
</comment>
<evidence type="ECO:0000256" key="11">
    <source>
        <dbReference type="ARBA" id="ARBA00050990"/>
    </source>
</evidence>
<evidence type="ECO:0000256" key="2">
    <source>
        <dbReference type="ARBA" id="ARBA00004173"/>
    </source>
</evidence>
<keyword evidence="5" id="KW-0809">Transit peptide</keyword>
<reference evidence="15" key="1">
    <citation type="submission" date="2022-07" db="EMBL/GenBank/DDBJ databases">
        <title>Genome analysis of Parmales, a sister group of diatoms, reveals the evolutionary specialization of diatoms from phago-mixotrophs to photoautotrophs.</title>
        <authorList>
            <person name="Ban H."/>
            <person name="Sato S."/>
            <person name="Yoshikawa S."/>
            <person name="Kazumasa Y."/>
            <person name="Nakamura Y."/>
            <person name="Ichinomiya M."/>
            <person name="Saitoh K."/>
            <person name="Sato N."/>
            <person name="Blanc-Mathieu R."/>
            <person name="Endo H."/>
            <person name="Kuwata A."/>
            <person name="Ogata H."/>
        </authorList>
    </citation>
    <scope>NUCLEOTIDE SEQUENCE</scope>
</reference>
<dbReference type="GO" id="GO:0005739">
    <property type="term" value="C:mitochondrion"/>
    <property type="evidence" value="ECO:0007669"/>
    <property type="project" value="UniProtKB-SubCell"/>
</dbReference>
<dbReference type="InterPro" id="IPR036866">
    <property type="entry name" value="RibonucZ/Hydroxyglut_hydro"/>
</dbReference>
<comment type="similarity">
    <text evidence="3">Belongs to the metallo-beta-lactamase superfamily. Glyoxalase II family.</text>
</comment>
<dbReference type="FunFam" id="3.60.15.10:FF:000013">
    <property type="entry name" value="Persulfide dioxygenase ETHE1, mitochondrial"/>
    <property type="match status" value="1"/>
</dbReference>
<gene>
    <name evidence="15" type="ORF">TrRE_jg2982</name>
</gene>
<dbReference type="InterPro" id="IPR001279">
    <property type="entry name" value="Metallo-B-lactamas"/>
</dbReference>
<dbReference type="EC" id="1.13.11.18" evidence="12"/>
<name>A0A9W7L2X7_9STRA</name>
<keyword evidence="4" id="KW-0479">Metal-binding</keyword>
<dbReference type="AlphaFoldDB" id="A0A9W7L2X7"/>
<proteinExistence type="inferred from homology"/>
<evidence type="ECO:0000256" key="6">
    <source>
        <dbReference type="ARBA" id="ARBA00022964"/>
    </source>
</evidence>
<dbReference type="SUPFAM" id="SSF56281">
    <property type="entry name" value="Metallo-hydrolase/oxidoreductase"/>
    <property type="match status" value="1"/>
</dbReference>